<dbReference type="eggNOG" id="KOG1004">
    <property type="taxonomic scope" value="Eukaryota"/>
</dbReference>
<dbReference type="GO" id="GO:0030145">
    <property type="term" value="F:manganese ion binding"/>
    <property type="evidence" value="ECO:0007669"/>
    <property type="project" value="EnsemblFungi"/>
</dbReference>
<dbReference type="PANTHER" id="PTHR21321">
    <property type="entry name" value="PNAS-3 RELATED"/>
    <property type="match status" value="1"/>
</dbReference>
<dbReference type="InterPro" id="IPR049469">
    <property type="entry name" value="RRP40_KH-I"/>
</dbReference>
<dbReference type="FunCoup" id="I2H7F7">
    <property type="interactions" value="847"/>
</dbReference>
<dbReference type="STRING" id="1071380.I2H7F7"/>
<dbReference type="SUPFAM" id="SSF50249">
    <property type="entry name" value="Nucleic acid-binding proteins"/>
    <property type="match status" value="1"/>
</dbReference>
<dbReference type="CDD" id="cd05790">
    <property type="entry name" value="S1_Rrp40"/>
    <property type="match status" value="1"/>
</dbReference>
<dbReference type="InterPro" id="IPR012340">
    <property type="entry name" value="NA-bd_OB-fold"/>
</dbReference>
<dbReference type="InterPro" id="IPR004088">
    <property type="entry name" value="KH_dom_type_1"/>
</dbReference>
<dbReference type="RefSeq" id="XP_004181828.1">
    <property type="nucleotide sequence ID" value="XM_004181780.1"/>
</dbReference>
<dbReference type="SUPFAM" id="SSF54791">
    <property type="entry name" value="Eukaryotic type KH-domain (KH-domain type I)"/>
    <property type="match status" value="1"/>
</dbReference>
<dbReference type="HOGENOM" id="CLU_069847_0_0_1"/>
<dbReference type="GO" id="GO:0005730">
    <property type="term" value="C:nucleolus"/>
    <property type="evidence" value="ECO:0007669"/>
    <property type="project" value="UniProtKB-SubCell"/>
</dbReference>
<dbReference type="GO" id="GO:0071038">
    <property type="term" value="P:TRAMP-dependent tRNA surveillance pathway"/>
    <property type="evidence" value="ECO:0007669"/>
    <property type="project" value="EnsemblFungi"/>
</dbReference>
<evidence type="ECO:0000256" key="8">
    <source>
        <dbReference type="ARBA" id="ARBA00023242"/>
    </source>
</evidence>
<evidence type="ECO:0000256" key="9">
    <source>
        <dbReference type="ARBA" id="ARBA00030615"/>
    </source>
</evidence>
<dbReference type="InterPro" id="IPR026699">
    <property type="entry name" value="Exosome_RNA_bind1/RRP40/RRP4"/>
</dbReference>
<dbReference type="Pfam" id="PF21262">
    <property type="entry name" value="RRP40_S1"/>
    <property type="match status" value="1"/>
</dbReference>
<evidence type="ECO:0000256" key="2">
    <source>
        <dbReference type="ARBA" id="ARBA00004604"/>
    </source>
</evidence>
<keyword evidence="5" id="KW-0698">rRNA processing</keyword>
<dbReference type="GO" id="GO:0071034">
    <property type="term" value="P:CUT catabolic process"/>
    <property type="evidence" value="ECO:0007669"/>
    <property type="project" value="TreeGrafter"/>
</dbReference>
<dbReference type="GO" id="GO:0034475">
    <property type="term" value="P:U4 snRNA 3'-end processing"/>
    <property type="evidence" value="ECO:0007669"/>
    <property type="project" value="TreeGrafter"/>
</dbReference>
<evidence type="ECO:0000256" key="3">
    <source>
        <dbReference type="ARBA" id="ARBA00007841"/>
    </source>
</evidence>
<evidence type="ECO:0000313" key="11">
    <source>
        <dbReference type="EMBL" id="CCH62309.1"/>
    </source>
</evidence>
<dbReference type="GO" id="GO:0071035">
    <property type="term" value="P:nuclear polyadenylation-dependent rRNA catabolic process"/>
    <property type="evidence" value="ECO:0007669"/>
    <property type="project" value="EnsemblFungi"/>
</dbReference>
<dbReference type="EMBL" id="HE806323">
    <property type="protein sequence ID" value="CCH62309.1"/>
    <property type="molecule type" value="Genomic_DNA"/>
</dbReference>
<dbReference type="Gene3D" id="2.40.50.140">
    <property type="entry name" value="Nucleic acid-binding proteins"/>
    <property type="match status" value="1"/>
</dbReference>
<dbReference type="InterPro" id="IPR037319">
    <property type="entry name" value="Rrp40_S1"/>
</dbReference>
<dbReference type="AlphaFoldDB" id="I2H7F7"/>
<dbReference type="PANTHER" id="PTHR21321:SF1">
    <property type="entry name" value="EXOSOME COMPLEX COMPONENT RRP40"/>
    <property type="match status" value="1"/>
</dbReference>
<evidence type="ECO:0000256" key="5">
    <source>
        <dbReference type="ARBA" id="ARBA00022552"/>
    </source>
</evidence>
<dbReference type="GO" id="GO:0000176">
    <property type="term" value="C:nuclear exosome (RNase complex)"/>
    <property type="evidence" value="ECO:0007669"/>
    <property type="project" value="EnsemblFungi"/>
</dbReference>
<keyword evidence="6" id="KW-0271">Exosome</keyword>
<evidence type="ECO:0000313" key="12">
    <source>
        <dbReference type="Proteomes" id="UP000002866"/>
    </source>
</evidence>
<gene>
    <name evidence="11" type="primary">TBLA0H00160</name>
    <name evidence="11" type="ORF">TBLA_0H00160</name>
</gene>
<comment type="subcellular location">
    <subcellularLocation>
        <location evidence="1">Cytoplasm</location>
    </subcellularLocation>
    <subcellularLocation>
        <location evidence="2">Nucleus</location>
        <location evidence="2">Nucleolus</location>
    </subcellularLocation>
</comment>
<dbReference type="GeneID" id="14497466"/>
<dbReference type="GO" id="GO:0003723">
    <property type="term" value="F:RNA binding"/>
    <property type="evidence" value="ECO:0007669"/>
    <property type="project" value="UniProtKB-KW"/>
</dbReference>
<dbReference type="CDD" id="cd22526">
    <property type="entry name" value="KH-I_Rrp40"/>
    <property type="match status" value="1"/>
</dbReference>
<comment type="similarity">
    <text evidence="3">Belongs to the RRP40 family.</text>
</comment>
<dbReference type="GO" id="GO:0000177">
    <property type="term" value="C:cytoplasmic exosome (RNase complex)"/>
    <property type="evidence" value="ECO:0007669"/>
    <property type="project" value="EnsemblFungi"/>
</dbReference>
<evidence type="ECO:0000259" key="10">
    <source>
        <dbReference type="Pfam" id="PF15985"/>
    </source>
</evidence>
<dbReference type="InterPro" id="IPR036612">
    <property type="entry name" value="KH_dom_type_1_sf"/>
</dbReference>
<dbReference type="GO" id="GO:0071051">
    <property type="term" value="P:poly(A)-dependent snoRNA 3'-end processing"/>
    <property type="evidence" value="ECO:0007669"/>
    <property type="project" value="TreeGrafter"/>
</dbReference>
<keyword evidence="8" id="KW-0539">Nucleus</keyword>
<dbReference type="OMA" id="SYMAFPN"/>
<organism evidence="11 12">
    <name type="scientific">Henningerozyma blattae (strain ATCC 34711 / CBS 6284 / DSM 70876 / NBRC 10599 / NRRL Y-10934 / UCD 77-7)</name>
    <name type="common">Yeast</name>
    <name type="synonym">Tetrapisispora blattae</name>
    <dbReference type="NCBI Taxonomy" id="1071380"/>
    <lineage>
        <taxon>Eukaryota</taxon>
        <taxon>Fungi</taxon>
        <taxon>Dikarya</taxon>
        <taxon>Ascomycota</taxon>
        <taxon>Saccharomycotina</taxon>
        <taxon>Saccharomycetes</taxon>
        <taxon>Saccharomycetales</taxon>
        <taxon>Saccharomycetaceae</taxon>
        <taxon>Henningerozyma</taxon>
    </lineage>
</organism>
<dbReference type="KEGG" id="tbl:TBLA_0H00160"/>
<evidence type="ECO:0000256" key="6">
    <source>
        <dbReference type="ARBA" id="ARBA00022835"/>
    </source>
</evidence>
<dbReference type="Gene3D" id="3.30.1370.10">
    <property type="entry name" value="K Homology domain, type 1"/>
    <property type="match status" value="1"/>
</dbReference>
<protein>
    <recommendedName>
        <fullName evidence="9">Ribosomal RNA-processing protein 40</fullName>
    </recommendedName>
</protein>
<dbReference type="OrthoDB" id="340500at2759"/>
<dbReference type="Proteomes" id="UP000002866">
    <property type="component" value="Chromosome 8"/>
</dbReference>
<dbReference type="Gene3D" id="2.40.50.100">
    <property type="match status" value="1"/>
</dbReference>
<proteinExistence type="inferred from homology"/>
<name>I2H7F7_HENB6</name>
<keyword evidence="7" id="KW-0694">RNA-binding</keyword>
<keyword evidence="4" id="KW-0963">Cytoplasm</keyword>
<evidence type="ECO:0000256" key="7">
    <source>
        <dbReference type="ARBA" id="ARBA00022884"/>
    </source>
</evidence>
<dbReference type="FunFam" id="2.40.50.140:FF:000127">
    <property type="entry name" value="Exosome complex component RRP40"/>
    <property type="match status" value="1"/>
</dbReference>
<dbReference type="Pfam" id="PF15985">
    <property type="entry name" value="KH_6"/>
    <property type="match status" value="1"/>
</dbReference>
<dbReference type="InParanoid" id="I2H7F7"/>
<sequence length="240" mass="25891">MSARIVLPGDLLSVTTNEELPVLLGPGVVEDPQTQIITPVNAGIEVVTQTRKATTINIDYDSTRYIPAVGDYVIGIITGAFGDSYKVSLASFSNGVSLSYMAFPNATKKNRPTLKVGDLVYARVCSAEKELEAEIECVDSTTGKDTGFGHLAGGMVIDVTLSFARNLLFNNDSSMLKILAKHTQFEIAIGVNGKIWVKAPDIKNTLACYKSIEECSKSKNSSEFPSIIKAIFTKLTNTIE</sequence>
<reference evidence="11 12" key="1">
    <citation type="journal article" date="2011" name="Proc. Natl. Acad. Sci. U.S.A.">
        <title>Evolutionary erosion of yeast sex chromosomes by mating-type switching accidents.</title>
        <authorList>
            <person name="Gordon J.L."/>
            <person name="Armisen D."/>
            <person name="Proux-Wera E."/>
            <person name="Oheigeartaigh S.S."/>
            <person name="Byrne K.P."/>
            <person name="Wolfe K.H."/>
        </authorList>
    </citation>
    <scope>NUCLEOTIDE SEQUENCE [LARGE SCALE GENOMIC DNA]</scope>
    <source>
        <strain evidence="12">ATCC 34711 / CBS 6284 / DSM 70876 / NBRC 10599 / NRRL Y-10934 / UCD 77-7</strain>
    </source>
</reference>
<evidence type="ECO:0000256" key="4">
    <source>
        <dbReference type="ARBA" id="ARBA00022490"/>
    </source>
</evidence>
<keyword evidence="12" id="KW-1185">Reference proteome</keyword>
<accession>I2H7F7</accession>
<feature type="domain" description="K Homology" evidence="10">
    <location>
        <begin position="154"/>
        <end position="202"/>
    </location>
</feature>
<dbReference type="GO" id="GO:0000467">
    <property type="term" value="P:exonucleolytic trimming to generate mature 3'-end of 5.8S rRNA from tricistronic rRNA transcript (SSU-rRNA, 5.8S rRNA, LSU-rRNA)"/>
    <property type="evidence" value="ECO:0007669"/>
    <property type="project" value="EnsemblFungi"/>
</dbReference>
<evidence type="ECO:0000256" key="1">
    <source>
        <dbReference type="ARBA" id="ARBA00004496"/>
    </source>
</evidence>